<keyword evidence="1" id="KW-0812">Transmembrane</keyword>
<feature type="transmembrane region" description="Helical" evidence="1">
    <location>
        <begin position="32"/>
        <end position="49"/>
    </location>
</feature>
<reference evidence="2" key="2">
    <citation type="journal article" date="2015" name="Fish Shellfish Immunol.">
        <title>Early steps in the European eel (Anguilla anguilla)-Vibrio vulnificus interaction in the gills: Role of the RtxA13 toxin.</title>
        <authorList>
            <person name="Callol A."/>
            <person name="Pajuelo D."/>
            <person name="Ebbesson L."/>
            <person name="Teles M."/>
            <person name="MacKenzie S."/>
            <person name="Amaro C."/>
        </authorList>
    </citation>
    <scope>NUCLEOTIDE SEQUENCE</scope>
</reference>
<dbReference type="AlphaFoldDB" id="A0A0E9W4X0"/>
<sequence length="50" mass="5793">MVVLSSTLSESKRARQCSFGIQGSSLEPFFKIYLFCFLFLFFFFPSILVL</sequence>
<keyword evidence="1" id="KW-0472">Membrane</keyword>
<reference evidence="2" key="1">
    <citation type="submission" date="2014-11" db="EMBL/GenBank/DDBJ databases">
        <authorList>
            <person name="Amaro Gonzalez C."/>
        </authorList>
    </citation>
    <scope>NUCLEOTIDE SEQUENCE</scope>
</reference>
<accession>A0A0E9W4X0</accession>
<name>A0A0E9W4X0_ANGAN</name>
<evidence type="ECO:0000313" key="2">
    <source>
        <dbReference type="EMBL" id="JAH84640.1"/>
    </source>
</evidence>
<dbReference type="EMBL" id="GBXM01023937">
    <property type="protein sequence ID" value="JAH84640.1"/>
    <property type="molecule type" value="Transcribed_RNA"/>
</dbReference>
<evidence type="ECO:0000256" key="1">
    <source>
        <dbReference type="SAM" id="Phobius"/>
    </source>
</evidence>
<keyword evidence="1" id="KW-1133">Transmembrane helix</keyword>
<protein>
    <submittedName>
        <fullName evidence="2">Uncharacterized protein</fullName>
    </submittedName>
</protein>
<organism evidence="2">
    <name type="scientific">Anguilla anguilla</name>
    <name type="common">European freshwater eel</name>
    <name type="synonym">Muraena anguilla</name>
    <dbReference type="NCBI Taxonomy" id="7936"/>
    <lineage>
        <taxon>Eukaryota</taxon>
        <taxon>Metazoa</taxon>
        <taxon>Chordata</taxon>
        <taxon>Craniata</taxon>
        <taxon>Vertebrata</taxon>
        <taxon>Euteleostomi</taxon>
        <taxon>Actinopterygii</taxon>
        <taxon>Neopterygii</taxon>
        <taxon>Teleostei</taxon>
        <taxon>Anguilliformes</taxon>
        <taxon>Anguillidae</taxon>
        <taxon>Anguilla</taxon>
    </lineage>
</organism>
<proteinExistence type="predicted"/>